<sequence>MLDAKGFKRPTYAEIFAEMEAEAKARFGENVNTSERSFLGILLRLFAWFLSKVWQTAENTYYSGYVNTAEGVQLDRLGPYVGIQRKLATWATGTIQLTGTPGHTEPAGFRVETPAGVVFETVEDITLDENGVGTGEIRALEPGTSGNVAAGTITVITNPNANITSCTNPTPTSGGQNKETDQEFRERFALSVSGGGAATIDSIRSALLRTPGVRAAVVIENNTMTTDAAGRPPKSFEAYVLGGRPEDIGQAILNTKAAGIESYGSESVVVYDISGNPHTIRFSYAEEVPIYIRVTVWKNTSYPADGDTQIKSAIVRYIGGEDSDGQMYVGLNMGDDVIHSRIVASVYKVAGIEDAKVELSTDGATWTQANISIEPHKVAQTSHTIISVVHAA</sequence>
<proteinExistence type="predicted"/>
<comment type="caution">
    <text evidence="2">The sequence shown here is derived from an EMBL/GenBank/DDBJ whole genome shotgun (WGS) entry which is preliminary data.</text>
</comment>
<gene>
    <name evidence="2" type="ORF">BLM47_00045</name>
</gene>
<accession>A0A2A6E481</accession>
<dbReference type="PANTHER" id="PTHR37829:SF3">
    <property type="entry name" value="PROTEIN JAYE-RELATED"/>
    <property type="match status" value="1"/>
</dbReference>
<dbReference type="PANTHER" id="PTHR37829">
    <property type="entry name" value="PHAGE-LIKE ELEMENT PBSX PROTEIN XKDT"/>
    <property type="match status" value="1"/>
</dbReference>
<dbReference type="Proteomes" id="UP000243688">
    <property type="component" value="Unassembled WGS sequence"/>
</dbReference>
<reference evidence="2 3" key="1">
    <citation type="submission" date="2016-12" db="EMBL/GenBank/DDBJ databases">
        <title>Candidatus Reconcilibacillus cellulovorans genome.</title>
        <authorList>
            <person name="Kolinko S."/>
            <person name="Wu Y.-W."/>
            <person name="Tachea F."/>
            <person name="Denzel E."/>
            <person name="Hiras J."/>
            <person name="Baecker N."/>
            <person name="Chan L.J."/>
            <person name="Eichorst S.A."/>
            <person name="Frey D."/>
            <person name="Adams P.D."/>
            <person name="Pray T."/>
            <person name="Tanjore D."/>
            <person name="Petzold C.J."/>
            <person name="Gladden J.M."/>
            <person name="Simmons B.A."/>
            <person name="Singer S.W."/>
        </authorList>
    </citation>
    <scope>NUCLEOTIDE SEQUENCE [LARGE SCALE GENOMIC DNA]</scope>
    <source>
        <strain evidence="2">JTherm</strain>
    </source>
</reference>
<feature type="domain" description="Baseplate protein J-like barrel" evidence="1">
    <location>
        <begin position="94"/>
        <end position="175"/>
    </location>
</feature>
<evidence type="ECO:0000313" key="3">
    <source>
        <dbReference type="Proteomes" id="UP000243688"/>
    </source>
</evidence>
<dbReference type="Pfam" id="PF04865">
    <property type="entry name" value="Baseplate_J"/>
    <property type="match status" value="1"/>
</dbReference>
<protein>
    <recommendedName>
        <fullName evidence="1">Baseplate protein J-like barrel domain-containing protein</fullName>
    </recommendedName>
</protein>
<dbReference type="AlphaFoldDB" id="A0A2A6E481"/>
<dbReference type="EMBL" id="MOXJ01000001">
    <property type="protein sequence ID" value="PDO11567.1"/>
    <property type="molecule type" value="Genomic_DNA"/>
</dbReference>
<evidence type="ECO:0000313" key="2">
    <source>
        <dbReference type="EMBL" id="PDO11567.1"/>
    </source>
</evidence>
<dbReference type="InterPro" id="IPR006949">
    <property type="entry name" value="Barrel_Baseplate_J-like"/>
</dbReference>
<organism evidence="2 3">
    <name type="scientific">Candidatus Reconcilbacillus cellulovorans</name>
    <dbReference type="NCBI Taxonomy" id="1906605"/>
    <lineage>
        <taxon>Bacteria</taxon>
        <taxon>Bacillati</taxon>
        <taxon>Bacillota</taxon>
        <taxon>Bacilli</taxon>
        <taxon>Bacillales</taxon>
        <taxon>Paenibacillaceae</taxon>
        <taxon>Candidatus Reconcilbacillus</taxon>
    </lineage>
</organism>
<dbReference type="InterPro" id="IPR052399">
    <property type="entry name" value="Phage_Baseplate_Assmbl_Protein"/>
</dbReference>
<evidence type="ECO:0000259" key="1">
    <source>
        <dbReference type="Pfam" id="PF04865"/>
    </source>
</evidence>
<name>A0A2A6E481_9BACL</name>